<evidence type="ECO:0008006" key="3">
    <source>
        <dbReference type="Google" id="ProtNLM"/>
    </source>
</evidence>
<keyword evidence="2" id="KW-1185">Reference proteome</keyword>
<name>A0AAD6IQD9_DREDA</name>
<sequence length="360" mass="39257">MAPSSRGDGFLKRGKNKVSGACEWDLAKPRSRMHQPTSAEAPQLAIVATVTSHRVHASIVSPPAHFCDFEAVCTLRDLVQSVGRDIYGRMMASPSFREQQLLIEFATFRATPLPGVYLSLHPSTPTVWFGALFLRRPASAVYAGVPVRFSITFPKSYPSSPPFVVILGEKERDSNSNNGGGGGGGRIVGAVRHPLVVRGKATGGGGGGGGGSRGYVGAVNLKAGFPAWFEPKTATSHTHTNTRDVGRAGVFPPGTSPVEVVYWLRSIFTERYLSRLQARLDGDGAETGIIVDDEAWELWKSDRDELRRLVRGDNEDGEDDEQIFGEWEGDAPIRFLDLRREALDTIKENLRRRVTPDGEL</sequence>
<reference evidence="1" key="1">
    <citation type="submission" date="2023-01" db="EMBL/GenBank/DDBJ databases">
        <title>The chitinases involved in constricting ring structure development in the nematode-trapping fungus Drechslerella dactyloides.</title>
        <authorList>
            <person name="Wang R."/>
            <person name="Zhang L."/>
            <person name="Tang P."/>
            <person name="Li S."/>
            <person name="Liang L."/>
        </authorList>
    </citation>
    <scope>NUCLEOTIDE SEQUENCE</scope>
    <source>
        <strain evidence="1">YMF1.00031</strain>
    </source>
</reference>
<organism evidence="1 2">
    <name type="scientific">Drechslerella dactyloides</name>
    <name type="common">Nematode-trapping fungus</name>
    <name type="synonym">Arthrobotrys dactyloides</name>
    <dbReference type="NCBI Taxonomy" id="74499"/>
    <lineage>
        <taxon>Eukaryota</taxon>
        <taxon>Fungi</taxon>
        <taxon>Dikarya</taxon>
        <taxon>Ascomycota</taxon>
        <taxon>Pezizomycotina</taxon>
        <taxon>Orbiliomycetes</taxon>
        <taxon>Orbiliales</taxon>
        <taxon>Orbiliaceae</taxon>
        <taxon>Drechslerella</taxon>
    </lineage>
</organism>
<dbReference type="Gene3D" id="3.10.110.10">
    <property type="entry name" value="Ubiquitin Conjugating Enzyme"/>
    <property type="match status" value="1"/>
</dbReference>
<evidence type="ECO:0000313" key="1">
    <source>
        <dbReference type="EMBL" id="KAJ6256412.1"/>
    </source>
</evidence>
<dbReference type="InterPro" id="IPR016135">
    <property type="entry name" value="UBQ-conjugating_enzyme/RWD"/>
</dbReference>
<proteinExistence type="predicted"/>
<evidence type="ECO:0000313" key="2">
    <source>
        <dbReference type="Proteomes" id="UP001221413"/>
    </source>
</evidence>
<dbReference type="AlphaFoldDB" id="A0AAD6IQD9"/>
<comment type="caution">
    <text evidence="1">The sequence shown here is derived from an EMBL/GenBank/DDBJ whole genome shotgun (WGS) entry which is preliminary data.</text>
</comment>
<dbReference type="SUPFAM" id="SSF54495">
    <property type="entry name" value="UBC-like"/>
    <property type="match status" value="1"/>
</dbReference>
<protein>
    <recommendedName>
        <fullName evidence="3">UBC core domain-containing protein</fullName>
    </recommendedName>
</protein>
<dbReference type="Proteomes" id="UP001221413">
    <property type="component" value="Unassembled WGS sequence"/>
</dbReference>
<accession>A0AAD6IQD9</accession>
<dbReference type="EMBL" id="JAQGDS010000013">
    <property type="protein sequence ID" value="KAJ6256412.1"/>
    <property type="molecule type" value="Genomic_DNA"/>
</dbReference>
<gene>
    <name evidence="1" type="ORF">Dda_8913</name>
</gene>